<feature type="compositionally biased region" description="Polar residues" evidence="9">
    <location>
        <begin position="1"/>
        <end position="12"/>
    </location>
</feature>
<dbReference type="Pfam" id="PF22794">
    <property type="entry name" value="jr-ZPR1"/>
    <property type="match status" value="2"/>
</dbReference>
<keyword evidence="3" id="KW-0479">Metal-binding</keyword>
<feature type="compositionally biased region" description="Acidic residues" evidence="9">
    <location>
        <begin position="191"/>
        <end position="205"/>
    </location>
</feature>
<comment type="function">
    <text evidence="8">Acts as a protein folding chaperone for elongation factor 1-alpha.</text>
</comment>
<reference evidence="11 12" key="1">
    <citation type="submission" date="2013-07" db="EMBL/GenBank/DDBJ databases">
        <title>The Genome Sequence of Cryptococcus heveanensis BCC8398.</title>
        <authorList>
            <consortium name="The Broad Institute Genome Sequencing Platform"/>
            <person name="Cuomo C."/>
            <person name="Litvintseva A."/>
            <person name="Chen Y."/>
            <person name="Heitman J."/>
            <person name="Sun S."/>
            <person name="Springer D."/>
            <person name="Dromer F."/>
            <person name="Young S.K."/>
            <person name="Zeng Q."/>
            <person name="Gargeya S."/>
            <person name="Fitzgerald M."/>
            <person name="Abouelleil A."/>
            <person name="Alvarado L."/>
            <person name="Berlin A.M."/>
            <person name="Chapman S.B."/>
            <person name="Dewar J."/>
            <person name="Goldberg J."/>
            <person name="Griggs A."/>
            <person name="Gujja S."/>
            <person name="Hansen M."/>
            <person name="Howarth C."/>
            <person name="Imamovic A."/>
            <person name="Larimer J."/>
            <person name="McCowan C."/>
            <person name="Murphy C."/>
            <person name="Pearson M."/>
            <person name="Priest M."/>
            <person name="Roberts A."/>
            <person name="Saif S."/>
            <person name="Shea T."/>
            <person name="Sykes S."/>
            <person name="Wortman J."/>
            <person name="Nusbaum C."/>
            <person name="Birren B."/>
        </authorList>
    </citation>
    <scope>NUCLEOTIDE SEQUENCE [LARGE SCALE GENOMIC DNA]</scope>
    <source>
        <strain evidence="11 12">BCC8398</strain>
    </source>
</reference>
<feature type="region of interest" description="Disordered" evidence="9">
    <location>
        <begin position="1"/>
        <end position="47"/>
    </location>
</feature>
<evidence type="ECO:0000256" key="3">
    <source>
        <dbReference type="ARBA" id="ARBA00022723"/>
    </source>
</evidence>
<gene>
    <name evidence="11" type="ORF">I316_01426</name>
</gene>
<comment type="subcellular location">
    <subcellularLocation>
        <location evidence="1">Nucleus</location>
    </subcellularLocation>
</comment>
<evidence type="ECO:0000256" key="1">
    <source>
        <dbReference type="ARBA" id="ARBA00004123"/>
    </source>
</evidence>
<dbReference type="FunFam" id="2.20.25.420:FF:000001">
    <property type="entry name" value="Zinc finger protein ZPR1"/>
    <property type="match status" value="1"/>
</dbReference>
<keyword evidence="5" id="KW-0863">Zinc-finger</keyword>
<dbReference type="FunFam" id="2.20.25.420:FF:000002">
    <property type="entry name" value="Zinc finger protein ZPR1"/>
    <property type="match status" value="1"/>
</dbReference>
<dbReference type="STRING" id="1296120.A0A1B9H0P8"/>
<accession>A0A1B9H0P8</accession>
<dbReference type="Proteomes" id="UP000092666">
    <property type="component" value="Unassembled WGS sequence"/>
</dbReference>
<dbReference type="FunFam" id="2.60.120.1040:FF:000001">
    <property type="entry name" value="Zinc finger protein ZPR1"/>
    <property type="match status" value="1"/>
</dbReference>
<dbReference type="AlphaFoldDB" id="A0A1B9H0P8"/>
<evidence type="ECO:0000256" key="6">
    <source>
        <dbReference type="ARBA" id="ARBA00022833"/>
    </source>
</evidence>
<evidence type="ECO:0000256" key="2">
    <source>
        <dbReference type="ARBA" id="ARBA00008354"/>
    </source>
</evidence>
<dbReference type="Gene3D" id="2.20.25.420">
    <property type="entry name" value="ZPR1, zinc finger domain"/>
    <property type="match status" value="2"/>
</dbReference>
<evidence type="ECO:0000313" key="11">
    <source>
        <dbReference type="EMBL" id="OCF36830.1"/>
    </source>
</evidence>
<dbReference type="NCBIfam" id="TIGR00310">
    <property type="entry name" value="ZPR1_znf"/>
    <property type="match status" value="1"/>
</dbReference>
<dbReference type="GO" id="GO:0005634">
    <property type="term" value="C:nucleus"/>
    <property type="evidence" value="ECO:0007669"/>
    <property type="project" value="UniProtKB-SubCell"/>
</dbReference>
<dbReference type="Pfam" id="PF03367">
    <property type="entry name" value="Zn_ribbon_ZPR1"/>
    <property type="match status" value="2"/>
</dbReference>
<dbReference type="SMART" id="SM00709">
    <property type="entry name" value="Zpr1"/>
    <property type="match status" value="2"/>
</dbReference>
<name>A0A1B9H0P8_9TREE</name>
<dbReference type="InterPro" id="IPR042451">
    <property type="entry name" value="ZPR1_A/B_dom"/>
</dbReference>
<feature type="domain" description="Zinc finger ZPR1-type" evidence="10">
    <location>
        <begin position="322"/>
        <end position="491"/>
    </location>
</feature>
<dbReference type="PANTHER" id="PTHR10876:SF0">
    <property type="entry name" value="ZINC FINGER PROTEIN ZPR1"/>
    <property type="match status" value="1"/>
</dbReference>
<proteinExistence type="inferred from homology"/>
<evidence type="ECO:0000256" key="7">
    <source>
        <dbReference type="ARBA" id="ARBA00023242"/>
    </source>
</evidence>
<keyword evidence="7" id="KW-0539">Nucleus</keyword>
<organism evidence="11 12">
    <name type="scientific">Kwoniella heveanensis BCC8398</name>
    <dbReference type="NCBI Taxonomy" id="1296120"/>
    <lineage>
        <taxon>Eukaryota</taxon>
        <taxon>Fungi</taxon>
        <taxon>Dikarya</taxon>
        <taxon>Basidiomycota</taxon>
        <taxon>Agaricomycotina</taxon>
        <taxon>Tremellomycetes</taxon>
        <taxon>Tremellales</taxon>
        <taxon>Cryptococcaceae</taxon>
        <taxon>Kwoniella</taxon>
    </lineage>
</organism>
<reference evidence="12" key="2">
    <citation type="submission" date="2013-12" db="EMBL/GenBank/DDBJ databases">
        <title>Evolution of pathogenesis and genome organization in the Tremellales.</title>
        <authorList>
            <person name="Cuomo C."/>
            <person name="Litvintseva A."/>
            <person name="Heitman J."/>
            <person name="Chen Y."/>
            <person name="Sun S."/>
            <person name="Springer D."/>
            <person name="Dromer F."/>
            <person name="Young S."/>
            <person name="Zeng Q."/>
            <person name="Chapman S."/>
            <person name="Gujja S."/>
            <person name="Saif S."/>
            <person name="Birren B."/>
        </authorList>
    </citation>
    <scope>NUCLEOTIDE SEQUENCE [LARGE SCALE GENOMIC DNA]</scope>
    <source>
        <strain evidence="12">BCC8398</strain>
    </source>
</reference>
<dbReference type="InterPro" id="IPR004457">
    <property type="entry name" value="Znf_ZPR1"/>
</dbReference>
<protein>
    <submittedName>
        <fullName evidence="11">Zinc finger protein</fullName>
    </submittedName>
</protein>
<dbReference type="GO" id="GO:0008270">
    <property type="term" value="F:zinc ion binding"/>
    <property type="evidence" value="ECO:0007669"/>
    <property type="project" value="UniProtKB-KW"/>
</dbReference>
<comment type="similarity">
    <text evidence="2">Belongs to the ZPR1 family.</text>
</comment>
<evidence type="ECO:0000313" key="12">
    <source>
        <dbReference type="Proteomes" id="UP000092666"/>
    </source>
</evidence>
<evidence type="ECO:0000256" key="8">
    <source>
        <dbReference type="ARBA" id="ARBA00054139"/>
    </source>
</evidence>
<evidence type="ECO:0000259" key="10">
    <source>
        <dbReference type="SMART" id="SM00709"/>
    </source>
</evidence>
<dbReference type="InterPro" id="IPR040141">
    <property type="entry name" value="ZPR1"/>
</dbReference>
<dbReference type="EMBL" id="KI669494">
    <property type="protein sequence ID" value="OCF36830.1"/>
    <property type="molecule type" value="Genomic_DNA"/>
</dbReference>
<sequence length="545" mass="60703">MSAPVDQTQNQTKKQENLFPTLGEVAARTDALQGEESGDGATEEREMQEIESLCMRCHDNGTTRLLLTSIPYFKEIVVSSFRCDHCGHRDTEIQSAGEIQPKGVVYTVHLLTREDLNRQLVKSNWASLTLSDMQLTIPPGRGQINTVEGIIRDTVRDLNISQPVRRVMDPETGKKIDEMLGKLRDLINMEEEDEDDGGVGNDDEDVQKPTSVTDHSHKDRPFVPFSMTLDDPSGNSFFAFNGSPSDPQWNMRAYNRTFDQNVTLGLVARPDDAPEQKPDGAPTVDADHKLASMEEFEQKRNKAVVRREDGTVVPDEVFSFPSTCSSCGHELETLMQQVNIPYFQNIIIMATNCYACGYRDNEVKSGGSISAKGKRISLKVEDEEDLSRDLLKSDTAGLEIPEIDLVLQPGTLGGRFTTLEGLLNEIYTELSTKVFRTGDSLHSGIGQIGQDGGKDERKFEDFLRGLKDCISAQKKFTLIIDDPVSNSYLQNLYAPDPDPNMEIVEYERTFEQNEDLGINDMVLEGYDKDAEGTAPAPAQENKVEA</sequence>
<keyword evidence="6" id="KW-0862">Zinc</keyword>
<keyword evidence="4" id="KW-0677">Repeat</keyword>
<dbReference type="PANTHER" id="PTHR10876">
    <property type="entry name" value="ZINC FINGER PROTEIN ZPR1"/>
    <property type="match status" value="1"/>
</dbReference>
<dbReference type="OrthoDB" id="308464at2759"/>
<evidence type="ECO:0000256" key="9">
    <source>
        <dbReference type="SAM" id="MobiDB-lite"/>
    </source>
</evidence>
<evidence type="ECO:0000256" key="4">
    <source>
        <dbReference type="ARBA" id="ARBA00022737"/>
    </source>
</evidence>
<dbReference type="InterPro" id="IPR056180">
    <property type="entry name" value="ZPR1_jr_dom"/>
</dbReference>
<keyword evidence="12" id="KW-1185">Reference proteome</keyword>
<feature type="region of interest" description="Disordered" evidence="9">
    <location>
        <begin position="191"/>
        <end position="221"/>
    </location>
</feature>
<dbReference type="InterPro" id="IPR042452">
    <property type="entry name" value="ZPR1_Znf1/2"/>
</dbReference>
<feature type="domain" description="Zinc finger ZPR1-type" evidence="10">
    <location>
        <begin position="52"/>
        <end position="240"/>
    </location>
</feature>
<dbReference type="Gene3D" id="2.60.120.1040">
    <property type="entry name" value="ZPR1, A/B domain"/>
    <property type="match status" value="2"/>
</dbReference>
<evidence type="ECO:0000256" key="5">
    <source>
        <dbReference type="ARBA" id="ARBA00022771"/>
    </source>
</evidence>